<dbReference type="GO" id="GO:0000177">
    <property type="term" value="C:cytoplasmic exosome (RNase complex)"/>
    <property type="evidence" value="ECO:0007669"/>
    <property type="project" value="TreeGrafter"/>
</dbReference>
<evidence type="ECO:0000259" key="6">
    <source>
        <dbReference type="Pfam" id="PF01138"/>
    </source>
</evidence>
<evidence type="ECO:0000256" key="5">
    <source>
        <dbReference type="ARBA" id="ARBA00023242"/>
    </source>
</evidence>
<evidence type="ECO:0000313" key="8">
    <source>
        <dbReference type="RefSeq" id="XP_018335046.1"/>
    </source>
</evidence>
<dbReference type="CTD" id="41270"/>
<dbReference type="Proteomes" id="UP000192223">
    <property type="component" value="Unplaced"/>
</dbReference>
<dbReference type="GO" id="GO:0034475">
    <property type="term" value="P:U4 snRNA 3'-end processing"/>
    <property type="evidence" value="ECO:0007669"/>
    <property type="project" value="TreeGrafter"/>
</dbReference>
<proteinExistence type="inferred from homology"/>
<name>A0A1W4XFY8_AGRPL</name>
<sequence>PVEVKMQNILTDRTSVEVNFRPKAGLPNISDRLQEQIVKNSIETAILCELYPRSSVVITIQEMQNYGGLIACAINATCAALLNSGIDMRFLLAAVNCTVDKDNELHLDPDQIERDHAKAAFTFVFDSLDKKVVSSQTTGSFTLQQFQVALDLCKAACDCIFDFYKTITSKQISKHVV</sequence>
<dbReference type="Pfam" id="PF01138">
    <property type="entry name" value="RNase_PH"/>
    <property type="match status" value="1"/>
</dbReference>
<feature type="non-terminal residue" evidence="8">
    <location>
        <position position="1"/>
    </location>
</feature>
<organism evidence="7 8">
    <name type="scientific">Agrilus planipennis</name>
    <name type="common">Emerald ash borer</name>
    <name type="synonym">Agrilus marcopoli</name>
    <dbReference type="NCBI Taxonomy" id="224129"/>
    <lineage>
        <taxon>Eukaryota</taxon>
        <taxon>Metazoa</taxon>
        <taxon>Ecdysozoa</taxon>
        <taxon>Arthropoda</taxon>
        <taxon>Hexapoda</taxon>
        <taxon>Insecta</taxon>
        <taxon>Pterygota</taxon>
        <taxon>Neoptera</taxon>
        <taxon>Endopterygota</taxon>
        <taxon>Coleoptera</taxon>
        <taxon>Polyphaga</taxon>
        <taxon>Elateriformia</taxon>
        <taxon>Buprestoidea</taxon>
        <taxon>Buprestidae</taxon>
        <taxon>Agrilinae</taxon>
        <taxon>Agrilus</taxon>
    </lineage>
</organism>
<dbReference type="GO" id="GO:0071028">
    <property type="term" value="P:nuclear mRNA surveillance"/>
    <property type="evidence" value="ECO:0007669"/>
    <property type="project" value="TreeGrafter"/>
</dbReference>
<evidence type="ECO:0000313" key="7">
    <source>
        <dbReference type="Proteomes" id="UP000192223"/>
    </source>
</evidence>
<dbReference type="InParanoid" id="A0A1W4XFY8"/>
<dbReference type="GO" id="GO:0005730">
    <property type="term" value="C:nucleolus"/>
    <property type="evidence" value="ECO:0007669"/>
    <property type="project" value="TreeGrafter"/>
</dbReference>
<dbReference type="InterPro" id="IPR001247">
    <property type="entry name" value="ExoRNase_PH_dom1"/>
</dbReference>
<keyword evidence="7" id="KW-1185">Reference proteome</keyword>
<dbReference type="InterPro" id="IPR027408">
    <property type="entry name" value="PNPase/RNase_PH_dom_sf"/>
</dbReference>
<comment type="subcellular location">
    <subcellularLocation>
        <location evidence="1">Nucleus</location>
    </subcellularLocation>
</comment>
<dbReference type="PANTHER" id="PTHR11953">
    <property type="entry name" value="EXOSOME COMPLEX COMPONENT"/>
    <property type="match status" value="1"/>
</dbReference>
<comment type="similarity">
    <text evidence="2">Belongs to the RNase PH family.</text>
</comment>
<evidence type="ECO:0000256" key="4">
    <source>
        <dbReference type="ARBA" id="ARBA00022835"/>
    </source>
</evidence>
<keyword evidence="3" id="KW-0698">rRNA processing</keyword>
<dbReference type="CDD" id="cd11372">
    <property type="entry name" value="RNase_PH_RRP46"/>
    <property type="match status" value="1"/>
</dbReference>
<dbReference type="GeneID" id="108743945"/>
<dbReference type="AlphaFoldDB" id="A0A1W4XFY8"/>
<dbReference type="GO" id="GO:0006364">
    <property type="term" value="P:rRNA processing"/>
    <property type="evidence" value="ECO:0007669"/>
    <property type="project" value="UniProtKB-KW"/>
</dbReference>
<dbReference type="RefSeq" id="XP_018335046.1">
    <property type="nucleotide sequence ID" value="XM_018479544.1"/>
</dbReference>
<feature type="domain" description="Exoribonuclease phosphorolytic" evidence="6">
    <location>
        <begin position="14"/>
        <end position="86"/>
    </location>
</feature>
<dbReference type="KEGG" id="apln:108743945"/>
<keyword evidence="4" id="KW-0271">Exosome</keyword>
<dbReference type="GO" id="GO:0071051">
    <property type="term" value="P:poly(A)-dependent snoRNA 3'-end processing"/>
    <property type="evidence" value="ECO:0007669"/>
    <property type="project" value="TreeGrafter"/>
</dbReference>
<dbReference type="SUPFAM" id="SSF54211">
    <property type="entry name" value="Ribosomal protein S5 domain 2-like"/>
    <property type="match status" value="1"/>
</dbReference>
<dbReference type="OrthoDB" id="27298at2759"/>
<gene>
    <name evidence="8" type="primary">LOC108743945</name>
</gene>
<keyword evidence="5" id="KW-0539">Nucleus</keyword>
<dbReference type="InterPro" id="IPR050080">
    <property type="entry name" value="RNase_PH"/>
</dbReference>
<dbReference type="PANTHER" id="PTHR11953:SF1">
    <property type="entry name" value="EXOSOME COMPLEX COMPONENT RRP46"/>
    <property type="match status" value="1"/>
</dbReference>
<reference evidence="8" key="1">
    <citation type="submission" date="2025-08" db="UniProtKB">
        <authorList>
            <consortium name="RefSeq"/>
        </authorList>
    </citation>
    <scope>IDENTIFICATION</scope>
    <source>
        <tissue evidence="8">Entire body</tissue>
    </source>
</reference>
<protein>
    <submittedName>
        <fullName evidence="8">Exosome complex component RRP46</fullName>
    </submittedName>
</protein>
<dbReference type="GO" id="GO:0016075">
    <property type="term" value="P:rRNA catabolic process"/>
    <property type="evidence" value="ECO:0007669"/>
    <property type="project" value="TreeGrafter"/>
</dbReference>
<dbReference type="Gene3D" id="3.30.230.70">
    <property type="entry name" value="GHMP Kinase, N-terminal domain"/>
    <property type="match status" value="1"/>
</dbReference>
<evidence type="ECO:0000256" key="2">
    <source>
        <dbReference type="ARBA" id="ARBA00006678"/>
    </source>
</evidence>
<dbReference type="GO" id="GO:0000176">
    <property type="term" value="C:nuclear exosome (RNase complex)"/>
    <property type="evidence" value="ECO:0007669"/>
    <property type="project" value="TreeGrafter"/>
</dbReference>
<dbReference type="InterPro" id="IPR036345">
    <property type="entry name" value="ExoRNase_PH_dom2_sf"/>
</dbReference>
<dbReference type="FunCoup" id="A0A1W4XFY8">
    <property type="interactions" value="634"/>
</dbReference>
<evidence type="ECO:0000256" key="1">
    <source>
        <dbReference type="ARBA" id="ARBA00004123"/>
    </source>
</evidence>
<dbReference type="GO" id="GO:0003723">
    <property type="term" value="F:RNA binding"/>
    <property type="evidence" value="ECO:0007669"/>
    <property type="project" value="TreeGrafter"/>
</dbReference>
<dbReference type="STRING" id="224129.A0A1W4XFY8"/>
<dbReference type="SUPFAM" id="SSF55666">
    <property type="entry name" value="Ribonuclease PH domain 2-like"/>
    <property type="match status" value="1"/>
</dbReference>
<accession>A0A1W4XFY8</accession>
<dbReference type="InterPro" id="IPR020568">
    <property type="entry name" value="Ribosomal_Su5_D2-typ_SF"/>
</dbReference>
<evidence type="ECO:0000256" key="3">
    <source>
        <dbReference type="ARBA" id="ARBA00022552"/>
    </source>
</evidence>